<organism evidence="7">
    <name type="scientific">Candidatus Tisiphia endosymbiont of Sergentomyia squamirostris</name>
    <dbReference type="NCBI Taxonomy" id="3113639"/>
    <lineage>
        <taxon>Bacteria</taxon>
        <taxon>Pseudomonadati</taxon>
        <taxon>Pseudomonadota</taxon>
        <taxon>Alphaproteobacteria</taxon>
        <taxon>Rickettsiales</taxon>
        <taxon>Rickettsiaceae</taxon>
        <taxon>Rickettsieae</taxon>
        <taxon>Candidatus Tisiphia</taxon>
    </lineage>
</organism>
<evidence type="ECO:0000256" key="3">
    <source>
        <dbReference type="ARBA" id="ARBA00022692"/>
    </source>
</evidence>
<sequence>MIDYTKTFTATQKTYDVGLREYMLKVYNYMALALVLTGMMAFATISFEPLTRLLFQVEANGQFMGYTGLGTLVMISPVGIALYFFMGFGKMSLDTTKVLFWVYAALTGMSLASLGLIYTGESIARTFFICASVFGAMSLYGYSTNRDLTSMGSFLIMGLFGLIIVSLVNIFLQSSAIYFATSLIGVGIFMGIIAWDTQKIKSMYFMFGGGELGQKMSIMAAFNLYLDFINLFLHLLRFFGNRRN</sequence>
<comment type="subcellular location">
    <subcellularLocation>
        <location evidence="1">Membrane</location>
        <topology evidence="1">Multi-pass membrane protein</topology>
    </subcellularLocation>
</comment>
<dbReference type="AlphaFoldDB" id="A0AAT9G893"/>
<comment type="similarity">
    <text evidence="2 6">Belongs to the BI1 family.</text>
</comment>
<dbReference type="Pfam" id="PF01027">
    <property type="entry name" value="Bax1-I"/>
    <property type="match status" value="1"/>
</dbReference>
<reference evidence="7" key="1">
    <citation type="submission" date="2024-01" db="EMBL/GenBank/DDBJ databases">
        <title>Sequencing the genomes of a sandfly, Sergentomyia squamirostris, and its two endosymbionts.</title>
        <authorList>
            <person name="Itokawa K."/>
            <person name="Sanjoba C."/>
        </authorList>
    </citation>
    <scope>NUCLEOTIDE SEQUENCE</scope>
    <source>
        <strain evidence="7">RiSSQ</strain>
    </source>
</reference>
<keyword evidence="3 6" id="KW-0812">Transmembrane</keyword>
<name>A0AAT9G893_9RICK</name>
<dbReference type="PANTHER" id="PTHR23291:SF50">
    <property type="entry name" value="PROTEIN LIFEGUARD 4"/>
    <property type="match status" value="1"/>
</dbReference>
<feature type="transmembrane region" description="Helical" evidence="6">
    <location>
        <begin position="154"/>
        <end position="171"/>
    </location>
</feature>
<dbReference type="GO" id="GO:0016020">
    <property type="term" value="C:membrane"/>
    <property type="evidence" value="ECO:0007669"/>
    <property type="project" value="UniProtKB-SubCell"/>
</dbReference>
<feature type="transmembrane region" description="Helical" evidence="6">
    <location>
        <begin position="26"/>
        <end position="45"/>
    </location>
</feature>
<gene>
    <name evidence="7" type="ORF">DMENIID0002_06610</name>
</gene>
<evidence type="ECO:0000256" key="2">
    <source>
        <dbReference type="ARBA" id="ARBA00010350"/>
    </source>
</evidence>
<feature type="transmembrane region" description="Helical" evidence="6">
    <location>
        <begin position="123"/>
        <end position="142"/>
    </location>
</feature>
<proteinExistence type="inferred from homology"/>
<protein>
    <submittedName>
        <fullName evidence="7">Bax inhibitor-1/YccA family protein</fullName>
    </submittedName>
</protein>
<evidence type="ECO:0000313" key="7">
    <source>
        <dbReference type="EMBL" id="BFD46015.1"/>
    </source>
</evidence>
<keyword evidence="4 6" id="KW-1133">Transmembrane helix</keyword>
<feature type="transmembrane region" description="Helical" evidence="6">
    <location>
        <begin position="177"/>
        <end position="195"/>
    </location>
</feature>
<dbReference type="EMBL" id="AP029170">
    <property type="protein sequence ID" value="BFD46015.1"/>
    <property type="molecule type" value="Genomic_DNA"/>
</dbReference>
<dbReference type="InterPro" id="IPR006214">
    <property type="entry name" value="Bax_inhibitor_1-related"/>
</dbReference>
<feature type="transmembrane region" description="Helical" evidence="6">
    <location>
        <begin position="98"/>
        <end position="117"/>
    </location>
</feature>
<feature type="transmembrane region" description="Helical" evidence="6">
    <location>
        <begin position="65"/>
        <end position="86"/>
    </location>
</feature>
<accession>A0AAT9G893</accession>
<evidence type="ECO:0000256" key="6">
    <source>
        <dbReference type="RuleBase" id="RU004379"/>
    </source>
</evidence>
<keyword evidence="5 6" id="KW-0472">Membrane</keyword>
<dbReference type="PANTHER" id="PTHR23291">
    <property type="entry name" value="BAX INHIBITOR-RELATED"/>
    <property type="match status" value="1"/>
</dbReference>
<evidence type="ECO:0000256" key="5">
    <source>
        <dbReference type="ARBA" id="ARBA00023136"/>
    </source>
</evidence>
<evidence type="ECO:0000256" key="4">
    <source>
        <dbReference type="ARBA" id="ARBA00022989"/>
    </source>
</evidence>
<feature type="transmembrane region" description="Helical" evidence="6">
    <location>
        <begin position="216"/>
        <end position="236"/>
    </location>
</feature>
<evidence type="ECO:0000256" key="1">
    <source>
        <dbReference type="ARBA" id="ARBA00004141"/>
    </source>
</evidence>
<dbReference type="CDD" id="cd10432">
    <property type="entry name" value="BI-1-like_bacterial"/>
    <property type="match status" value="1"/>
</dbReference>